<feature type="region of interest" description="Disordered" evidence="1">
    <location>
        <begin position="1"/>
        <end position="44"/>
    </location>
</feature>
<evidence type="ECO:0000313" key="2">
    <source>
        <dbReference type="EMBL" id="KAJ1646560.1"/>
    </source>
</evidence>
<dbReference type="Proteomes" id="UP001145021">
    <property type="component" value="Unassembled WGS sequence"/>
</dbReference>
<feature type="compositionally biased region" description="Polar residues" evidence="1">
    <location>
        <begin position="1"/>
        <end position="25"/>
    </location>
</feature>
<comment type="caution">
    <text evidence="2">The sequence shown here is derived from an EMBL/GenBank/DDBJ whole genome shotgun (WGS) entry which is preliminary data.</text>
</comment>
<gene>
    <name evidence="2" type="ORF">LPJ64_001950</name>
</gene>
<reference evidence="2" key="1">
    <citation type="submission" date="2022-07" db="EMBL/GenBank/DDBJ databases">
        <title>Phylogenomic reconstructions and comparative analyses of Kickxellomycotina fungi.</title>
        <authorList>
            <person name="Reynolds N.K."/>
            <person name="Stajich J.E."/>
            <person name="Barry K."/>
            <person name="Grigoriev I.V."/>
            <person name="Crous P."/>
            <person name="Smith M.E."/>
        </authorList>
    </citation>
    <scope>NUCLEOTIDE SEQUENCE</scope>
    <source>
        <strain evidence="2">NBRC 105413</strain>
    </source>
</reference>
<organism evidence="2 3">
    <name type="scientific">Coemansia asiatica</name>
    <dbReference type="NCBI Taxonomy" id="1052880"/>
    <lineage>
        <taxon>Eukaryota</taxon>
        <taxon>Fungi</taxon>
        <taxon>Fungi incertae sedis</taxon>
        <taxon>Zoopagomycota</taxon>
        <taxon>Kickxellomycotina</taxon>
        <taxon>Kickxellomycetes</taxon>
        <taxon>Kickxellales</taxon>
        <taxon>Kickxellaceae</taxon>
        <taxon>Coemansia</taxon>
    </lineage>
</organism>
<keyword evidence="3" id="KW-1185">Reference proteome</keyword>
<accession>A0A9W8CJH4</accession>
<evidence type="ECO:0000256" key="1">
    <source>
        <dbReference type="SAM" id="MobiDB-lite"/>
    </source>
</evidence>
<sequence length="253" mass="29320">MTVSDASGNSATTTPAPTENSSSKGETAPVERPTWDEVEQTRTPVRKQGWPRRYNVRRFCMVDDMFVSMSDFSSSIKRRGPITGKMTCLERVAPEMAQQRLAERQDDKWATRWYSRWLLNWQVVRILGRNNILVFQLHSDRLQPSQAILEKVMADGEERKQMTQVEPLDHAVVRWQKDGVGFFWRVLEPGIKMSRKLVESWSDGGQQRLFKLLWRDTVDLKGVRLVGRIADHVGRVFDEAMDEDGKDDEHKKN</sequence>
<name>A0A9W8CJH4_9FUNG</name>
<evidence type="ECO:0000313" key="3">
    <source>
        <dbReference type="Proteomes" id="UP001145021"/>
    </source>
</evidence>
<dbReference type="AlphaFoldDB" id="A0A9W8CJH4"/>
<dbReference type="EMBL" id="JANBOH010000056">
    <property type="protein sequence ID" value="KAJ1646560.1"/>
    <property type="molecule type" value="Genomic_DNA"/>
</dbReference>
<proteinExistence type="predicted"/>
<protein>
    <submittedName>
        <fullName evidence="2">Uncharacterized protein</fullName>
    </submittedName>
</protein>